<organism evidence="2">
    <name type="scientific">Tanacetum cinerariifolium</name>
    <name type="common">Dalmatian daisy</name>
    <name type="synonym">Chrysanthemum cinerariifolium</name>
    <dbReference type="NCBI Taxonomy" id="118510"/>
    <lineage>
        <taxon>Eukaryota</taxon>
        <taxon>Viridiplantae</taxon>
        <taxon>Streptophyta</taxon>
        <taxon>Embryophyta</taxon>
        <taxon>Tracheophyta</taxon>
        <taxon>Spermatophyta</taxon>
        <taxon>Magnoliopsida</taxon>
        <taxon>eudicotyledons</taxon>
        <taxon>Gunneridae</taxon>
        <taxon>Pentapetalae</taxon>
        <taxon>asterids</taxon>
        <taxon>campanulids</taxon>
        <taxon>Asterales</taxon>
        <taxon>Asteraceae</taxon>
        <taxon>Asteroideae</taxon>
        <taxon>Anthemideae</taxon>
        <taxon>Anthemidinae</taxon>
        <taxon>Tanacetum</taxon>
    </lineage>
</organism>
<proteinExistence type="predicted"/>
<reference evidence="2" key="1">
    <citation type="journal article" date="2019" name="Sci. Rep.">
        <title>Draft genome of Tanacetum cinerariifolium, the natural source of mosquito coil.</title>
        <authorList>
            <person name="Yamashiro T."/>
            <person name="Shiraishi A."/>
            <person name="Satake H."/>
            <person name="Nakayama K."/>
        </authorList>
    </citation>
    <scope>NUCLEOTIDE SEQUENCE</scope>
</reference>
<feature type="compositionally biased region" description="Basic and acidic residues" evidence="1">
    <location>
        <begin position="25"/>
        <end position="45"/>
    </location>
</feature>
<feature type="region of interest" description="Disordered" evidence="1">
    <location>
        <begin position="1"/>
        <end position="88"/>
    </location>
</feature>
<evidence type="ECO:0000256" key="1">
    <source>
        <dbReference type="SAM" id="MobiDB-lite"/>
    </source>
</evidence>
<dbReference type="EMBL" id="BKCJ011368525">
    <property type="protein sequence ID" value="GFD26414.1"/>
    <property type="molecule type" value="Genomic_DNA"/>
</dbReference>
<protein>
    <submittedName>
        <fullName evidence="2">Uncharacterized protein</fullName>
    </submittedName>
</protein>
<name>A0A699V2F1_TANCI</name>
<gene>
    <name evidence="2" type="ORF">Tci_898383</name>
</gene>
<feature type="compositionally biased region" description="Polar residues" evidence="1">
    <location>
        <begin position="70"/>
        <end position="79"/>
    </location>
</feature>
<dbReference type="AlphaFoldDB" id="A0A699V2F1"/>
<evidence type="ECO:0000313" key="2">
    <source>
        <dbReference type="EMBL" id="GFD26414.1"/>
    </source>
</evidence>
<feature type="compositionally biased region" description="Basic and acidic residues" evidence="1">
    <location>
        <begin position="1"/>
        <end position="15"/>
    </location>
</feature>
<accession>A0A699V2F1</accession>
<sequence length="105" mass="11531">GLKDTDMTNVERGRADQQNASHESGFMHEEEDAHVTPTIIHDKTKGPLQSSSVSSDLTRQLLNLDDPSPDINSLMDTSTVPPPPPLFDKRVSALETKVSEFNQTS</sequence>
<feature type="compositionally biased region" description="Polar residues" evidence="1">
    <location>
        <begin position="47"/>
        <end position="61"/>
    </location>
</feature>
<comment type="caution">
    <text evidence="2">The sequence shown here is derived from an EMBL/GenBank/DDBJ whole genome shotgun (WGS) entry which is preliminary data.</text>
</comment>
<feature type="non-terminal residue" evidence="2">
    <location>
        <position position="1"/>
    </location>
</feature>